<dbReference type="AlphaFoldDB" id="A0ABD0ZBR1"/>
<gene>
    <name evidence="4" type="ORF">AAG570_006686</name>
</gene>
<organism evidence="4 5">
    <name type="scientific">Ranatra chinensis</name>
    <dbReference type="NCBI Taxonomy" id="642074"/>
    <lineage>
        <taxon>Eukaryota</taxon>
        <taxon>Metazoa</taxon>
        <taxon>Ecdysozoa</taxon>
        <taxon>Arthropoda</taxon>
        <taxon>Hexapoda</taxon>
        <taxon>Insecta</taxon>
        <taxon>Pterygota</taxon>
        <taxon>Neoptera</taxon>
        <taxon>Paraneoptera</taxon>
        <taxon>Hemiptera</taxon>
        <taxon>Heteroptera</taxon>
        <taxon>Panheteroptera</taxon>
        <taxon>Nepomorpha</taxon>
        <taxon>Nepidae</taxon>
        <taxon>Ranatrinae</taxon>
        <taxon>Ranatra</taxon>
    </lineage>
</organism>
<dbReference type="InterPro" id="IPR007527">
    <property type="entry name" value="Znf_SWIM"/>
</dbReference>
<evidence type="ECO:0000256" key="1">
    <source>
        <dbReference type="PROSITE-ProRule" id="PRU00325"/>
    </source>
</evidence>
<feature type="region of interest" description="Disordered" evidence="2">
    <location>
        <begin position="950"/>
        <end position="984"/>
    </location>
</feature>
<keyword evidence="5" id="KW-1185">Reference proteome</keyword>
<evidence type="ECO:0000313" key="4">
    <source>
        <dbReference type="EMBL" id="KAL1139708.1"/>
    </source>
</evidence>
<sequence>MPRVVVPDVLELWAQDDQDRFSFEDSDRFEEDSLCSWSTEPESVCNNWRGWKRPAIVPNSLYTSGKKTVTESTSRLPQLCELAARCVASHIPFELVEHVYPPVPEQLQLRIAFWSFPDNEEDIRLYSCLANSSADEFQRGEHLFKSRAVKDPLQIGFHLSASVCPPASYSQRGQYNVAVAFDRRRITSCNCTCNSSAYWCSHIVAVCLHRIHQPTQVCLRAPVSESLSRLHRDQLQKFAQYLISELPQQILPTAQRILDELLSSQPSAINSVCGAPDPTAGASVNEQTSWYLDEKTLHDNIKKILIKFCVPAPIVFSDVNYLSSTAPPAATEWSNLLRPLRGREPEGMWNLLSIVREMYKRNDRNALPLLQIITEECMACEQIMVWWFNTKVALHIGVSSGGKHSSVNSNAQSSQHACASLCDEVVILWRLAALNPGLSPQERSILSCQFNEWHLKIVDKVEKSRLLHANTAHQTERITKNMATSIEVFSGFKPAISACQLDWDDYQIPGVTYQGTVSWLSQPFTCFRHSDSKNDSSINPQINPASHQLSVLASDTLAKCGFLCTVLAENPEYYHLAFKVGLFGLEMPRPPATTKPLEVKLFNQESELVNLLKRIPLGEKELTMIRERAQLLKDGNLRTRGEALLPITLASFILDALTMPGRESRCQLLSPALRLTTDEVLGFEAATAALGLKANVSEADHPLLCEGTRRQRFKGKRAYPSIPNQPSEAGAHFMFELAKNVLTKAGGNSSTSLFTQASTSQNHHGPHRALHMCAFQLGLYALGLHNCVSPNWLSRTYSSHVSWITGQAMEIGAPAISFLQDTWEGHLTPPEAVSMADRASRGCDRTMTRAAAELALSCLPHAHALNPNEIQRAILQCKEQSDRMLEQACLTVENAAKGGGVYPEVLFQVAKYWFELYIRVRFCSLYFLKKLFENNSASGMVAVVAEQAGPAPPPPMVQPQPPPPPQQAQQPPPGAPPPPQPTQFVPPPLAAVPYSLFALAPAPPHFQIRHPHQMDPHQLAAAIQTQMYHLPAPPFQYYPTPAPPPHVFSTAIQVSLKL</sequence>
<evidence type="ECO:0000256" key="2">
    <source>
        <dbReference type="SAM" id="MobiDB-lite"/>
    </source>
</evidence>
<protein>
    <recommendedName>
        <fullName evidence="3">SWIM-type domain-containing protein</fullName>
    </recommendedName>
</protein>
<dbReference type="PANTHER" id="PTHR22619">
    <property type="entry name" value="ZINC FINGER SWIM DOMAIN CONTAINING PROTEIN 4, 5, 6"/>
    <property type="match status" value="1"/>
</dbReference>
<keyword evidence="1" id="KW-0863">Zinc-finger</keyword>
<keyword evidence="1" id="KW-0862">Zinc</keyword>
<accession>A0ABD0ZBR1</accession>
<feature type="domain" description="SWIM-type" evidence="3">
    <location>
        <begin position="175"/>
        <end position="211"/>
    </location>
</feature>
<dbReference type="PROSITE" id="PS50966">
    <property type="entry name" value="ZF_SWIM"/>
    <property type="match status" value="1"/>
</dbReference>
<dbReference type="Pfam" id="PF04434">
    <property type="entry name" value="SWIM"/>
    <property type="match status" value="1"/>
</dbReference>
<dbReference type="InterPro" id="IPR057945">
    <property type="entry name" value="TPR_ZSWIM8"/>
</dbReference>
<dbReference type="GO" id="GO:0008270">
    <property type="term" value="F:zinc ion binding"/>
    <property type="evidence" value="ECO:0007669"/>
    <property type="project" value="UniProtKB-KW"/>
</dbReference>
<name>A0ABD0ZBR1_9HEMI</name>
<dbReference type="PANTHER" id="PTHR22619:SF1">
    <property type="entry name" value="ZINC FINGER SWIM DOMAIN-CONTAINING PROTEIN 8"/>
    <property type="match status" value="1"/>
</dbReference>
<proteinExistence type="predicted"/>
<evidence type="ECO:0000259" key="3">
    <source>
        <dbReference type="PROSITE" id="PS50966"/>
    </source>
</evidence>
<comment type="caution">
    <text evidence="4">The sequence shown here is derived from an EMBL/GenBank/DDBJ whole genome shotgun (WGS) entry which is preliminary data.</text>
</comment>
<evidence type="ECO:0000313" key="5">
    <source>
        <dbReference type="Proteomes" id="UP001558652"/>
    </source>
</evidence>
<dbReference type="Proteomes" id="UP001558652">
    <property type="component" value="Unassembled WGS sequence"/>
</dbReference>
<keyword evidence="1" id="KW-0479">Metal-binding</keyword>
<dbReference type="EMBL" id="JBFDAA010000002">
    <property type="protein sequence ID" value="KAL1139708.1"/>
    <property type="molecule type" value="Genomic_DNA"/>
</dbReference>
<reference evidence="4 5" key="1">
    <citation type="submission" date="2024-07" db="EMBL/GenBank/DDBJ databases">
        <title>Chromosome-level genome assembly of the water stick insect Ranatra chinensis (Heteroptera: Nepidae).</title>
        <authorList>
            <person name="Liu X."/>
        </authorList>
    </citation>
    <scope>NUCLEOTIDE SEQUENCE [LARGE SCALE GENOMIC DNA]</scope>
    <source>
        <strain evidence="4">Cailab_2021Rc</strain>
        <tissue evidence="4">Muscle</tissue>
    </source>
</reference>
<dbReference type="Pfam" id="PF25572">
    <property type="entry name" value="TPR_ZSWIM8"/>
    <property type="match status" value="1"/>
</dbReference>